<reference evidence="4 5" key="1">
    <citation type="submission" date="2024-10" db="EMBL/GenBank/DDBJ databases">
        <authorList>
            <person name="Kim D."/>
        </authorList>
    </citation>
    <scope>NUCLEOTIDE SEQUENCE [LARGE SCALE GENOMIC DNA]</scope>
    <source>
        <strain evidence="4">BH-2024</strain>
    </source>
</reference>
<comment type="caution">
    <text evidence="4">The sequence shown here is derived from an EMBL/GenBank/DDBJ whole genome shotgun (WGS) entry which is preliminary data.</text>
</comment>
<evidence type="ECO:0000313" key="5">
    <source>
        <dbReference type="Proteomes" id="UP001620626"/>
    </source>
</evidence>
<protein>
    <recommendedName>
        <fullName evidence="3">CCHC-type domain-containing protein</fullName>
    </recommendedName>
</protein>
<dbReference type="SUPFAM" id="SSF57756">
    <property type="entry name" value="Retrovirus zinc finger-like domains"/>
    <property type="match status" value="1"/>
</dbReference>
<sequence>MDKTLADILEKLTQAIKQQSAPTTTTTQPAQNITLPDIHPFSTENAEEFEEWLERFQFALDCAAANMADEAKVKLLMTKLNPAAFGEYKRYCLPEEITKFNFTDTKSRLIKLFSHPPSLAIDRYECLRVCREDGENFEIFVNRLKAALRKFRFSELNEEEFKCLALLTSLKSPSDAKLRQHILARLTAEDSKTTKTAKLFDKVVEDLNTQLKTEAEAKILEAPKPKINAIQHGKSTPNNQNRGNGRPNQKFSGKSKAKAPPSNCYRCGELHWGQDCPKKENICRKCNRKGHIDRQCDKIRAFHQNKSRNFNTNTVMLPAAYINSVHSSNLLKAPINVNGTTTIASSWTAVRKSSSSTRMITTQWADRHFKNVQKKHAFSTESAANSSDAEMPPSNSMEFKQFSHFMLPNQDL</sequence>
<feature type="region of interest" description="Disordered" evidence="2">
    <location>
        <begin position="222"/>
        <end position="261"/>
    </location>
</feature>
<name>A0ABD2L705_9BILA</name>
<dbReference type="SMART" id="SM00343">
    <property type="entry name" value="ZnF_C2HC"/>
    <property type="match status" value="2"/>
</dbReference>
<feature type="compositionally biased region" description="Low complexity" evidence="2">
    <location>
        <begin position="237"/>
        <end position="249"/>
    </location>
</feature>
<dbReference type="InterPro" id="IPR055510">
    <property type="entry name" value="DUF7083"/>
</dbReference>
<dbReference type="InterPro" id="IPR036875">
    <property type="entry name" value="Znf_CCHC_sf"/>
</dbReference>
<accession>A0ABD2L705</accession>
<feature type="domain" description="CCHC-type" evidence="3">
    <location>
        <begin position="283"/>
        <end position="298"/>
    </location>
</feature>
<proteinExistence type="predicted"/>
<organism evidence="4 5">
    <name type="scientific">Heterodera trifolii</name>
    <dbReference type="NCBI Taxonomy" id="157864"/>
    <lineage>
        <taxon>Eukaryota</taxon>
        <taxon>Metazoa</taxon>
        <taxon>Ecdysozoa</taxon>
        <taxon>Nematoda</taxon>
        <taxon>Chromadorea</taxon>
        <taxon>Rhabditida</taxon>
        <taxon>Tylenchina</taxon>
        <taxon>Tylenchomorpha</taxon>
        <taxon>Tylenchoidea</taxon>
        <taxon>Heteroderidae</taxon>
        <taxon>Heteroderinae</taxon>
        <taxon>Heterodera</taxon>
    </lineage>
</organism>
<evidence type="ECO:0000256" key="1">
    <source>
        <dbReference type="PROSITE-ProRule" id="PRU00047"/>
    </source>
</evidence>
<dbReference type="GO" id="GO:0008270">
    <property type="term" value="F:zinc ion binding"/>
    <property type="evidence" value="ECO:0007669"/>
    <property type="project" value="UniProtKB-KW"/>
</dbReference>
<keyword evidence="5" id="KW-1185">Reference proteome</keyword>
<feature type="compositionally biased region" description="Low complexity" evidence="2">
    <location>
        <begin position="21"/>
        <end position="31"/>
    </location>
</feature>
<dbReference type="Gene3D" id="4.10.60.10">
    <property type="entry name" value="Zinc finger, CCHC-type"/>
    <property type="match status" value="1"/>
</dbReference>
<keyword evidence="1" id="KW-0863">Zinc-finger</keyword>
<gene>
    <name evidence="4" type="ORF">niasHT_012953</name>
</gene>
<dbReference type="InterPro" id="IPR001878">
    <property type="entry name" value="Znf_CCHC"/>
</dbReference>
<dbReference type="GO" id="GO:0019899">
    <property type="term" value="F:enzyme binding"/>
    <property type="evidence" value="ECO:0007669"/>
    <property type="project" value="UniProtKB-ARBA"/>
</dbReference>
<evidence type="ECO:0000313" key="4">
    <source>
        <dbReference type="EMBL" id="KAL3111035.1"/>
    </source>
</evidence>
<keyword evidence="1" id="KW-0479">Metal-binding</keyword>
<keyword evidence="1" id="KW-0862">Zinc</keyword>
<dbReference type="Pfam" id="PF23309">
    <property type="entry name" value="DUF7083"/>
    <property type="match status" value="1"/>
</dbReference>
<dbReference type="AlphaFoldDB" id="A0ABD2L705"/>
<dbReference type="Proteomes" id="UP001620626">
    <property type="component" value="Unassembled WGS sequence"/>
</dbReference>
<dbReference type="PROSITE" id="PS50158">
    <property type="entry name" value="ZF_CCHC"/>
    <property type="match status" value="1"/>
</dbReference>
<dbReference type="EMBL" id="JBICBT010000523">
    <property type="protein sequence ID" value="KAL3111035.1"/>
    <property type="molecule type" value="Genomic_DNA"/>
</dbReference>
<feature type="region of interest" description="Disordered" evidence="2">
    <location>
        <begin position="17"/>
        <end position="37"/>
    </location>
</feature>
<evidence type="ECO:0000259" key="3">
    <source>
        <dbReference type="PROSITE" id="PS50158"/>
    </source>
</evidence>
<evidence type="ECO:0000256" key="2">
    <source>
        <dbReference type="SAM" id="MobiDB-lite"/>
    </source>
</evidence>